<protein>
    <submittedName>
        <fullName evidence="3">DUF2264 domain-containing protein</fullName>
    </submittedName>
</protein>
<evidence type="ECO:0000313" key="4">
    <source>
        <dbReference type="Proteomes" id="UP001165430"/>
    </source>
</evidence>
<proteinExistence type="predicted"/>
<feature type="chain" id="PRO_5046978394" evidence="1">
    <location>
        <begin position="22"/>
        <end position="402"/>
    </location>
</feature>
<dbReference type="RefSeq" id="WP_241410701.1">
    <property type="nucleotide sequence ID" value="NZ_JAKZGO010000004.1"/>
</dbReference>
<evidence type="ECO:0000313" key="3">
    <source>
        <dbReference type="EMBL" id="MCH7413149.1"/>
    </source>
</evidence>
<comment type="caution">
    <text evidence="3">The sequence shown here is derived from an EMBL/GenBank/DDBJ whole genome shotgun (WGS) entry which is preliminary data.</text>
</comment>
<organism evidence="3 4">
    <name type="scientific">Belliella alkalica</name>
    <dbReference type="NCBI Taxonomy" id="1730871"/>
    <lineage>
        <taxon>Bacteria</taxon>
        <taxon>Pseudomonadati</taxon>
        <taxon>Bacteroidota</taxon>
        <taxon>Cytophagia</taxon>
        <taxon>Cytophagales</taxon>
        <taxon>Cyclobacteriaceae</taxon>
        <taxon>Belliella</taxon>
    </lineage>
</organism>
<name>A0ABS9V9Q1_9BACT</name>
<gene>
    <name evidence="3" type="ORF">MM213_06620</name>
</gene>
<dbReference type="Proteomes" id="UP001165430">
    <property type="component" value="Unassembled WGS sequence"/>
</dbReference>
<dbReference type="PANTHER" id="PTHR35339">
    <property type="entry name" value="LINALOOL DEHYDRATASE_ISOMERASE DOMAIN-CONTAINING PROTEIN"/>
    <property type="match status" value="1"/>
</dbReference>
<dbReference type="PIRSF" id="PIRSF014753">
    <property type="entry name" value="UCP014753"/>
    <property type="match status" value="1"/>
</dbReference>
<evidence type="ECO:0000256" key="1">
    <source>
        <dbReference type="SAM" id="SignalP"/>
    </source>
</evidence>
<dbReference type="PANTHER" id="PTHR35339:SF3">
    <property type="entry name" value="DUF2264 DOMAIN-CONTAINING PROTEIN"/>
    <property type="match status" value="1"/>
</dbReference>
<dbReference type="EMBL" id="JAKZGO010000004">
    <property type="protein sequence ID" value="MCH7413149.1"/>
    <property type="molecule type" value="Genomic_DNA"/>
</dbReference>
<accession>A0ABS9V9Q1</accession>
<keyword evidence="4" id="KW-1185">Reference proteome</keyword>
<evidence type="ECO:0000259" key="2">
    <source>
        <dbReference type="Pfam" id="PF10022"/>
    </source>
</evidence>
<sequence>MKKINLFYTILLIYTIGTAQANNQEDRKTFISHLTKIADPVLTNLSQDKLKENMPVETAPNAYGDRDKVTYLEAFGRLVSGMAPWLELGPDDTEEGKLREKYILLVHQSLKNATDPNAKDFMNFTEGGQPLVDAAFLAQGLLRAPTQLWDRLDSQTKKNTIEALKSSRSITPYYSNWLLFTAMVEAALIKFDGEGDQVRIAYALNKHKEWYLGDGVYGDGPDFHFDYYNSFVIQPMILDVTKTLLEVGKGNKGEFELFLKRARRYAAIQERLISPEGTYPVIGRSMAYRFGAFQALSQIALWEELPQEIAPSQVRGALMAIVDKHMQSDSMFDQNGWLKLGFHGNQPELAEPYISTGSLYLCSEVFLVLGLPASSDFWAKPKEEWTQQKIWGGKKAVIDKAL</sequence>
<dbReference type="Pfam" id="PF10022">
    <property type="entry name" value="DUF2264"/>
    <property type="match status" value="1"/>
</dbReference>
<reference evidence="3" key="1">
    <citation type="submission" date="2022-03" db="EMBL/GenBank/DDBJ databases">
        <title>De novo assembled genomes of Belliella spp. (Cyclobacteriaceae) strains.</title>
        <authorList>
            <person name="Szabo A."/>
            <person name="Korponai K."/>
            <person name="Felfoldi T."/>
        </authorList>
    </citation>
    <scope>NUCLEOTIDE SEQUENCE</scope>
    <source>
        <strain evidence="3">DSM 111903</strain>
    </source>
</reference>
<feature type="domain" description="DUF2264" evidence="2">
    <location>
        <begin position="26"/>
        <end position="385"/>
    </location>
</feature>
<feature type="signal peptide" evidence="1">
    <location>
        <begin position="1"/>
        <end position="21"/>
    </location>
</feature>
<dbReference type="InterPro" id="IPR016624">
    <property type="entry name" value="UCP014753"/>
</dbReference>
<keyword evidence="1" id="KW-0732">Signal</keyword>
<dbReference type="InterPro" id="IPR049349">
    <property type="entry name" value="DUF2264_N"/>
</dbReference>